<dbReference type="Proteomes" id="UP001155820">
    <property type="component" value="Unassembled WGS sequence"/>
</dbReference>
<gene>
    <name evidence="1" type="ORF">FOB26_23405</name>
</gene>
<evidence type="ECO:0000313" key="1">
    <source>
        <dbReference type="EMBL" id="NRF22008.1"/>
    </source>
</evidence>
<evidence type="ECO:0008006" key="3">
    <source>
        <dbReference type="Google" id="ProtNLM"/>
    </source>
</evidence>
<dbReference type="AlphaFoldDB" id="A0AA44EP87"/>
<protein>
    <recommendedName>
        <fullName evidence="3">Apea-like HEPN domain-containing protein</fullName>
    </recommendedName>
</protein>
<accession>A0AA44EP87</accession>
<sequence>MTTISLDQPTPHSAESLSDILQRHNLHNASINIRNMTATGFSPSGLNNVIALAKSFRASQSSNIHRASTPTLAKFIAGEIISRWENRPATSLTSVDFTALGDAVGDWFSAQARVLQHVVPCTLFPHRVSSIAVGPVIFHHIQDFPTETFGIARAEFWPAEPPRWKRWLRNVWAAVRERPVQSAKPGGFHFEQLVELAAQRHAPWMAIVDVPGRAPMESRNAADIATDIALASIQLISPGSDMRGIARATARAAPVWRADVARTEDGRMSISSGNTIPALARSQELIAEHMEAASPFLQSMGRRLAAYLSATSPLPELDEAWCNAAYWYHEALAEHLDTVAVAKLETAIEVLFRAESMSGSKQRLLSSFDAIFGLKASDAISPQNSATVEQLVIAITTARSRIFHGTWPTLHTDLPSAKGKPPTSYADVETLARLLLLNFSLQLDAYQQAGETVDSTDAFLAWIKAQRTTNNPPSTP</sequence>
<proteinExistence type="predicted"/>
<organism evidence="1 2">
    <name type="scientific">Agrobacterium pusense</name>
    <dbReference type="NCBI Taxonomy" id="648995"/>
    <lineage>
        <taxon>Bacteria</taxon>
        <taxon>Pseudomonadati</taxon>
        <taxon>Pseudomonadota</taxon>
        <taxon>Alphaproteobacteria</taxon>
        <taxon>Hyphomicrobiales</taxon>
        <taxon>Rhizobiaceae</taxon>
        <taxon>Rhizobium/Agrobacterium group</taxon>
        <taxon>Agrobacterium</taxon>
    </lineage>
</organism>
<name>A0AA44EP87_9HYPH</name>
<dbReference type="EMBL" id="JABRWM010000006">
    <property type="protein sequence ID" value="NRF22008.1"/>
    <property type="molecule type" value="Genomic_DNA"/>
</dbReference>
<reference evidence="1" key="1">
    <citation type="submission" date="2019-07" db="EMBL/GenBank/DDBJ databases">
        <title>FDA dAtabase for Regulatory Grade micrObial Sequences (FDA-ARGOS): Supporting development and validation of Infectious Disease Dx tests.</title>
        <authorList>
            <person name="Bachman M."/>
            <person name="Young C."/>
            <person name="Tallon L."/>
            <person name="Sadzewicz L."/>
            <person name="Vavikolanu K."/>
            <person name="Mehta A."/>
            <person name="Aluvathingal J."/>
            <person name="Nadendla S."/>
            <person name="Nandy P."/>
            <person name="Geyer C."/>
            <person name="Yan Y."/>
            <person name="Sichtig H."/>
        </authorList>
    </citation>
    <scope>NUCLEOTIDE SEQUENCE</scope>
    <source>
        <strain evidence="1">FDAARGOS_618</strain>
    </source>
</reference>
<comment type="caution">
    <text evidence="1">The sequence shown here is derived from an EMBL/GenBank/DDBJ whole genome shotgun (WGS) entry which is preliminary data.</text>
</comment>
<evidence type="ECO:0000313" key="2">
    <source>
        <dbReference type="Proteomes" id="UP001155820"/>
    </source>
</evidence>
<dbReference type="RefSeq" id="WP_172874127.1">
    <property type="nucleotide sequence ID" value="NZ_JABRWL010000006.1"/>
</dbReference>
<keyword evidence="2" id="KW-1185">Reference proteome</keyword>